<dbReference type="RefSeq" id="WP_119810219.1">
    <property type="nucleotide sequence ID" value="NZ_QYUP01000075.1"/>
</dbReference>
<dbReference type="InterPro" id="IPR002347">
    <property type="entry name" value="SDR_fam"/>
</dbReference>
<dbReference type="FunFam" id="3.40.50.720:FF:000084">
    <property type="entry name" value="Short-chain dehydrogenase reductase"/>
    <property type="match status" value="1"/>
</dbReference>
<dbReference type="PRINTS" id="PR00080">
    <property type="entry name" value="SDRFAMILY"/>
</dbReference>
<dbReference type="PROSITE" id="PS00061">
    <property type="entry name" value="ADH_SHORT"/>
    <property type="match status" value="1"/>
</dbReference>
<dbReference type="PRINTS" id="PR00081">
    <property type="entry name" value="GDHRDH"/>
</dbReference>
<evidence type="ECO:0000313" key="4">
    <source>
        <dbReference type="Proteomes" id="UP000284006"/>
    </source>
</evidence>
<comment type="caution">
    <text evidence="3">The sequence shown here is derived from an EMBL/GenBank/DDBJ whole genome shotgun (WGS) entry which is preliminary data.</text>
</comment>
<organism evidence="3 4">
    <name type="scientific">Massilia cavernae</name>
    <dbReference type="NCBI Taxonomy" id="2320864"/>
    <lineage>
        <taxon>Bacteria</taxon>
        <taxon>Pseudomonadati</taxon>
        <taxon>Pseudomonadota</taxon>
        <taxon>Betaproteobacteria</taxon>
        <taxon>Burkholderiales</taxon>
        <taxon>Oxalobacteraceae</taxon>
        <taxon>Telluria group</taxon>
        <taxon>Massilia</taxon>
    </lineage>
</organism>
<proteinExistence type="inferred from homology"/>
<dbReference type="InterPro" id="IPR050259">
    <property type="entry name" value="SDR"/>
</dbReference>
<gene>
    <name evidence="3" type="ORF">D3872_07635</name>
</gene>
<dbReference type="EMBL" id="QYUP01000075">
    <property type="protein sequence ID" value="RJG20975.1"/>
    <property type="molecule type" value="Genomic_DNA"/>
</dbReference>
<evidence type="ECO:0000313" key="3">
    <source>
        <dbReference type="EMBL" id="RJG20975.1"/>
    </source>
</evidence>
<comment type="similarity">
    <text evidence="1 2">Belongs to the short-chain dehydrogenases/reductases (SDR) family.</text>
</comment>
<accession>A0A418Y4R5</accession>
<dbReference type="SUPFAM" id="SSF51735">
    <property type="entry name" value="NAD(P)-binding Rossmann-fold domains"/>
    <property type="match status" value="1"/>
</dbReference>
<dbReference type="PANTHER" id="PTHR42879">
    <property type="entry name" value="3-OXOACYL-(ACYL-CARRIER-PROTEIN) REDUCTASE"/>
    <property type="match status" value="1"/>
</dbReference>
<reference evidence="3 4" key="1">
    <citation type="submission" date="2018-09" db="EMBL/GenBank/DDBJ databases">
        <authorList>
            <person name="Zhu H."/>
        </authorList>
    </citation>
    <scope>NUCLEOTIDE SEQUENCE [LARGE SCALE GENOMIC DNA]</scope>
    <source>
        <strain evidence="3 4">K1S02-61</strain>
    </source>
</reference>
<keyword evidence="4" id="KW-1185">Reference proteome</keyword>
<dbReference type="Pfam" id="PF00106">
    <property type="entry name" value="adh_short"/>
    <property type="match status" value="1"/>
</dbReference>
<dbReference type="OrthoDB" id="7064009at2"/>
<dbReference type="AlphaFoldDB" id="A0A418Y4R5"/>
<dbReference type="InterPro" id="IPR036291">
    <property type="entry name" value="NAD(P)-bd_dom_sf"/>
</dbReference>
<dbReference type="InterPro" id="IPR020904">
    <property type="entry name" value="Sc_DH/Rdtase_CS"/>
</dbReference>
<evidence type="ECO:0000256" key="2">
    <source>
        <dbReference type="RuleBase" id="RU000363"/>
    </source>
</evidence>
<protein>
    <submittedName>
        <fullName evidence="3">SDR family oxidoreductase</fullName>
    </submittedName>
</protein>
<dbReference type="GO" id="GO:0032787">
    <property type="term" value="P:monocarboxylic acid metabolic process"/>
    <property type="evidence" value="ECO:0007669"/>
    <property type="project" value="UniProtKB-ARBA"/>
</dbReference>
<name>A0A418Y4R5_9BURK</name>
<sequence>MTGRFVGRSAVVTGSAGGIGLAIAERLASEGAHIVVTDVNGAGLETVAANLKDKGAAAVTTFVTDLSTEEGAKALLAHTLAAHGKVDILVNNAGGGVILPFLEHTPDTLRKTIDRNLWTTLWCCRVFLPAMIERKFGRIVNISADSVHTGTYSHAGYNAAKGGVNGLTTGLAFEFGKQGITVNAVSPGGVMTPDLRKLIDGDAATAAKVKLNVDPRVVMETIPTRRFAEMHEVAALAAFLASDDAAAINGQVYSINGGQWML</sequence>
<dbReference type="Proteomes" id="UP000284006">
    <property type="component" value="Unassembled WGS sequence"/>
</dbReference>
<dbReference type="Gene3D" id="3.40.50.720">
    <property type="entry name" value="NAD(P)-binding Rossmann-like Domain"/>
    <property type="match status" value="1"/>
</dbReference>
<evidence type="ECO:0000256" key="1">
    <source>
        <dbReference type="ARBA" id="ARBA00006484"/>
    </source>
</evidence>
<dbReference type="PANTHER" id="PTHR42879:SF2">
    <property type="entry name" value="3-OXOACYL-[ACYL-CARRIER-PROTEIN] REDUCTASE FABG"/>
    <property type="match status" value="1"/>
</dbReference>